<protein>
    <submittedName>
        <fullName evidence="4">Peptidoglycan/xylan/chitin deacetylase (PgdA/CDA1 family)</fullName>
    </submittedName>
</protein>
<evidence type="ECO:0000256" key="2">
    <source>
        <dbReference type="SAM" id="Phobius"/>
    </source>
</evidence>
<dbReference type="AlphaFoldDB" id="A0A852X578"/>
<evidence type="ECO:0000313" key="5">
    <source>
        <dbReference type="Proteomes" id="UP000592181"/>
    </source>
</evidence>
<evidence type="ECO:0000313" key="4">
    <source>
        <dbReference type="EMBL" id="NYG37597.1"/>
    </source>
</evidence>
<keyword evidence="2" id="KW-0472">Membrane</keyword>
<keyword evidence="2" id="KW-0812">Transmembrane</keyword>
<keyword evidence="2" id="KW-1133">Transmembrane helix</keyword>
<evidence type="ECO:0000259" key="3">
    <source>
        <dbReference type="Pfam" id="PF01522"/>
    </source>
</evidence>
<dbReference type="InterPro" id="IPR011330">
    <property type="entry name" value="Glyco_hydro/deAcase_b/a-brl"/>
</dbReference>
<dbReference type="Gene3D" id="3.20.20.370">
    <property type="entry name" value="Glycoside hydrolase/deacetylase"/>
    <property type="match status" value="1"/>
</dbReference>
<dbReference type="SUPFAM" id="SSF88713">
    <property type="entry name" value="Glycoside hydrolase/deacetylase"/>
    <property type="match status" value="1"/>
</dbReference>
<feature type="domain" description="NodB homology" evidence="3">
    <location>
        <begin position="143"/>
        <end position="281"/>
    </location>
</feature>
<dbReference type="Pfam" id="PF01522">
    <property type="entry name" value="Polysacc_deac_1"/>
    <property type="match status" value="1"/>
</dbReference>
<proteinExistence type="predicted"/>
<keyword evidence="1" id="KW-0732">Signal</keyword>
<dbReference type="GO" id="GO:0016810">
    <property type="term" value="F:hydrolase activity, acting on carbon-nitrogen (but not peptide) bonds"/>
    <property type="evidence" value="ECO:0007669"/>
    <property type="project" value="InterPro"/>
</dbReference>
<dbReference type="RefSeq" id="WP_179462938.1">
    <property type="nucleotide sequence ID" value="NZ_JACBZX010000001.1"/>
</dbReference>
<dbReference type="GO" id="GO:0005975">
    <property type="term" value="P:carbohydrate metabolic process"/>
    <property type="evidence" value="ECO:0007669"/>
    <property type="project" value="InterPro"/>
</dbReference>
<feature type="transmembrane region" description="Helical" evidence="2">
    <location>
        <begin position="27"/>
        <end position="48"/>
    </location>
</feature>
<keyword evidence="5" id="KW-1185">Reference proteome</keyword>
<dbReference type="PANTHER" id="PTHR34216:SF7">
    <property type="entry name" value="POLY-BETA-1,6-N-ACETYL-D-GLUCOSAMINE N-DEACETYLASE"/>
    <property type="match status" value="1"/>
</dbReference>
<dbReference type="InterPro" id="IPR051398">
    <property type="entry name" value="Polysacch_Deacetylase"/>
</dbReference>
<comment type="caution">
    <text evidence="4">The sequence shown here is derived from an EMBL/GenBank/DDBJ whole genome shotgun (WGS) entry which is preliminary data.</text>
</comment>
<dbReference type="PANTHER" id="PTHR34216">
    <property type="match status" value="1"/>
</dbReference>
<reference evidence="4 5" key="1">
    <citation type="submission" date="2020-07" db="EMBL/GenBank/DDBJ databases">
        <title>Sequencing the genomes of 1000 actinobacteria strains.</title>
        <authorList>
            <person name="Klenk H.-P."/>
        </authorList>
    </citation>
    <scope>NUCLEOTIDE SEQUENCE [LARGE SCALE GENOMIC DNA]</scope>
    <source>
        <strain evidence="4 5">DSM 24723</strain>
    </source>
</reference>
<dbReference type="InterPro" id="IPR002509">
    <property type="entry name" value="NODB_dom"/>
</dbReference>
<dbReference type="Gene3D" id="2.60.120.560">
    <property type="entry name" value="Exo-inulinase, domain 1"/>
    <property type="match status" value="1"/>
</dbReference>
<dbReference type="CDD" id="cd10918">
    <property type="entry name" value="CE4_NodB_like_5s_6s"/>
    <property type="match status" value="1"/>
</dbReference>
<dbReference type="EMBL" id="JACBZX010000001">
    <property type="protein sequence ID" value="NYG37597.1"/>
    <property type="molecule type" value="Genomic_DNA"/>
</dbReference>
<name>A0A852X578_9MICO</name>
<gene>
    <name evidence="4" type="ORF">BJY28_002066</name>
</gene>
<organism evidence="4 5">
    <name type="scientific">Janibacter alkaliphilus</name>
    <dbReference type="NCBI Taxonomy" id="1069963"/>
    <lineage>
        <taxon>Bacteria</taxon>
        <taxon>Bacillati</taxon>
        <taxon>Actinomycetota</taxon>
        <taxon>Actinomycetes</taxon>
        <taxon>Micrococcales</taxon>
        <taxon>Intrasporangiaceae</taxon>
        <taxon>Janibacter</taxon>
    </lineage>
</organism>
<dbReference type="Proteomes" id="UP000592181">
    <property type="component" value="Unassembled WGS sequence"/>
</dbReference>
<accession>A0A852X578</accession>
<evidence type="ECO:0000256" key="1">
    <source>
        <dbReference type="ARBA" id="ARBA00022729"/>
    </source>
</evidence>
<sequence length="522" mass="56301">MTTDRPQPESEERVHAGYSQDRPRRGILYRLTTSTLIVGVLLACVAWARLVSPSGEDAAPGWAEEIPTVTLSPAEQHLADAVPDYEGAVPVVNFHAVTSRADAQGAQTTPTERFARHVRALDRAGFTTITLRQLRDFLDGEGELPEKPIMLTFDDGHATTLEVIDPILARHGFTGVSFPATGSVPMRDTPSYYMTVEQVHELQATGRWEIGSHTHAQHDHGTDESGAEVSVLDHRVVRDGQLESTPQWQRRVEQDLQTSRDWLEREVAPSVPAFAYPFSQHGQGSNIDDAEQRLSGLLEDSGFQLGFVGQDGLPHRAILAGDDPMTLRRLPMLGSTTTTEMLRTISEAVPTTMPASAADLRWTGTMAACETAEDAVRATLERDGYAECRNGATAVTWEDYTLSTTVSGTDADTSASVVVRDGQDWAQAGSVEVRLRGTDVELRERTQDEPVVLARGTVSASDEHEVRISVDGRQVSVTVDDAAPISAELSAAVPGGVTLAVAGADGDTVAFSGLDLGRTASR</sequence>